<dbReference type="RefSeq" id="XP_001305656.1">
    <property type="nucleotide sequence ID" value="XM_001305655.1"/>
</dbReference>
<reference evidence="1" key="2">
    <citation type="journal article" date="2007" name="Science">
        <title>Draft genome sequence of the sexually transmitted pathogen Trichomonas vaginalis.</title>
        <authorList>
            <person name="Carlton J.M."/>
            <person name="Hirt R.P."/>
            <person name="Silva J.C."/>
            <person name="Delcher A.L."/>
            <person name="Schatz M."/>
            <person name="Zhao Q."/>
            <person name="Wortman J.R."/>
            <person name="Bidwell S.L."/>
            <person name="Alsmark U.C.M."/>
            <person name="Besteiro S."/>
            <person name="Sicheritz-Ponten T."/>
            <person name="Noel C.J."/>
            <person name="Dacks J.B."/>
            <person name="Foster P.G."/>
            <person name="Simillion C."/>
            <person name="Van de Peer Y."/>
            <person name="Miranda-Saavedra D."/>
            <person name="Barton G.J."/>
            <person name="Westrop G.D."/>
            <person name="Mueller S."/>
            <person name="Dessi D."/>
            <person name="Fiori P.L."/>
            <person name="Ren Q."/>
            <person name="Paulsen I."/>
            <person name="Zhang H."/>
            <person name="Bastida-Corcuera F.D."/>
            <person name="Simoes-Barbosa A."/>
            <person name="Brown M.T."/>
            <person name="Hayes R.D."/>
            <person name="Mukherjee M."/>
            <person name="Okumura C.Y."/>
            <person name="Schneider R."/>
            <person name="Smith A.J."/>
            <person name="Vanacova S."/>
            <person name="Villalvazo M."/>
            <person name="Haas B.J."/>
            <person name="Pertea M."/>
            <person name="Feldblyum T.V."/>
            <person name="Utterback T.R."/>
            <person name="Shu C.L."/>
            <person name="Osoegawa K."/>
            <person name="de Jong P.J."/>
            <person name="Hrdy I."/>
            <person name="Horvathova L."/>
            <person name="Zubacova Z."/>
            <person name="Dolezal P."/>
            <person name="Malik S.B."/>
            <person name="Logsdon J.M. Jr."/>
            <person name="Henze K."/>
            <person name="Gupta A."/>
            <person name="Wang C.C."/>
            <person name="Dunne R.L."/>
            <person name="Upcroft J.A."/>
            <person name="Upcroft P."/>
            <person name="White O."/>
            <person name="Salzberg S.L."/>
            <person name="Tang P."/>
            <person name="Chiu C.-H."/>
            <person name="Lee Y.-S."/>
            <person name="Embley T.M."/>
            <person name="Coombs G.H."/>
            <person name="Mottram J.C."/>
            <person name="Tachezy J."/>
            <person name="Fraser-Liggett C.M."/>
            <person name="Johnson P.J."/>
        </authorList>
    </citation>
    <scope>NUCLEOTIDE SEQUENCE [LARGE SCALE GENOMIC DNA]</scope>
    <source>
        <strain evidence="1">G3</strain>
    </source>
</reference>
<dbReference type="VEuPathDB" id="TrichDB:TVAG_329870"/>
<evidence type="ECO:0000313" key="1">
    <source>
        <dbReference type="EMBL" id="EAX92726.1"/>
    </source>
</evidence>
<sequence>MDETIAGDTEIDYCNCGEIVFHGHYISEDDVIENNPQVMNQIRSNFQTIVVSEPNGIIIKRLSNVSIVQPHSNMFEIVCQKCKIGFRLILGRDLCYSCRIEECLIQPNSSKTSILKRPMSSFFPINLRRFVKEQTPDPTAAFIQQAKSVCSPTLPMANCLPEMDDDADFDMMFSSKQQCIVGSFTDQWILSPEFSYDQN</sequence>
<dbReference type="VEuPathDB" id="TrichDB:TVAGG3_1087120"/>
<organism evidence="1 2">
    <name type="scientific">Trichomonas vaginalis (strain ATCC PRA-98 / G3)</name>
    <dbReference type="NCBI Taxonomy" id="412133"/>
    <lineage>
        <taxon>Eukaryota</taxon>
        <taxon>Metamonada</taxon>
        <taxon>Parabasalia</taxon>
        <taxon>Trichomonadida</taxon>
        <taxon>Trichomonadidae</taxon>
        <taxon>Trichomonas</taxon>
    </lineage>
</organism>
<proteinExistence type="predicted"/>
<gene>
    <name evidence="1" type="ORF">TVAG_329870</name>
</gene>
<dbReference type="Proteomes" id="UP000001542">
    <property type="component" value="Unassembled WGS sequence"/>
</dbReference>
<name>A2FQT3_TRIV3</name>
<protein>
    <submittedName>
        <fullName evidence="1">Uncharacterized protein</fullName>
    </submittedName>
</protein>
<dbReference type="EMBL" id="DS113950">
    <property type="protein sequence ID" value="EAX92726.1"/>
    <property type="molecule type" value="Genomic_DNA"/>
</dbReference>
<dbReference type="AlphaFoldDB" id="A2FQT3"/>
<reference evidence="1" key="1">
    <citation type="submission" date="2006-10" db="EMBL/GenBank/DDBJ databases">
        <authorList>
            <person name="Amadeo P."/>
            <person name="Zhao Q."/>
            <person name="Wortman J."/>
            <person name="Fraser-Liggett C."/>
            <person name="Carlton J."/>
        </authorList>
    </citation>
    <scope>NUCLEOTIDE SEQUENCE</scope>
    <source>
        <strain evidence="1">G3</strain>
    </source>
</reference>
<accession>A2FQT3</accession>
<keyword evidence="2" id="KW-1185">Reference proteome</keyword>
<evidence type="ECO:0000313" key="2">
    <source>
        <dbReference type="Proteomes" id="UP000001542"/>
    </source>
</evidence>
<dbReference type="KEGG" id="tva:4750440"/>
<dbReference type="InParanoid" id="A2FQT3"/>